<organism evidence="1 2">
    <name type="scientific">Rickettsia conorii subsp. heilongjiangensis</name>
    <dbReference type="NCBI Taxonomy" id="226665"/>
    <lineage>
        <taxon>Bacteria</taxon>
        <taxon>Pseudomonadati</taxon>
        <taxon>Pseudomonadota</taxon>
        <taxon>Alphaproteobacteria</taxon>
        <taxon>Rickettsiales</taxon>
        <taxon>Rickettsiaceae</taxon>
        <taxon>Rickettsieae</taxon>
        <taxon>Rickettsia</taxon>
        <taxon>spotted fever group</taxon>
    </lineage>
</organism>
<dbReference type="AlphaFoldDB" id="A0AAD1GI32"/>
<name>A0AAD1GI32_RICCR</name>
<proteinExistence type="predicted"/>
<gene>
    <name evidence="1" type="ORF">RHHCN13_07180</name>
</gene>
<sequence length="59" mass="7039">MYKFLLYIRLLFELAYREEFGGHTERSTAAYKKVHEDASTGLTYKLPLEVEFQKKSIDY</sequence>
<accession>A0AAD1GI32</accession>
<dbReference type="Proteomes" id="UP000422519">
    <property type="component" value="Chromosome"/>
</dbReference>
<dbReference type="NCBIfam" id="TIGR01045">
    <property type="entry name" value="RPE1"/>
    <property type="match status" value="1"/>
</dbReference>
<evidence type="ECO:0000313" key="1">
    <source>
        <dbReference type="EMBL" id="BBM92116.1"/>
    </source>
</evidence>
<dbReference type="InterPro" id="IPR005728">
    <property type="entry name" value="RPE1"/>
</dbReference>
<protein>
    <submittedName>
        <fullName evidence="1">Uncharacterized protein</fullName>
    </submittedName>
</protein>
<dbReference type="EMBL" id="AP019863">
    <property type="protein sequence ID" value="BBM92116.1"/>
    <property type="molecule type" value="Genomic_DNA"/>
</dbReference>
<evidence type="ECO:0000313" key="2">
    <source>
        <dbReference type="Proteomes" id="UP000422519"/>
    </source>
</evidence>
<reference evidence="1" key="1">
    <citation type="journal article" date="2019" name="Front. Microbiol.">
        <title>Genomic features of Rickettsia heilongjiangensis revealed by intraspecies comparison and detailed comparison with Rickettsia japonica.</title>
        <authorList>
            <person name="Kasama K."/>
            <person name="Fujita H."/>
            <person name="Yamamoto S."/>
            <person name="Ooka T."/>
            <person name="Gotoh Y."/>
            <person name="Ogura Y."/>
            <person name="Ando S."/>
            <person name="Hayashi T."/>
        </authorList>
    </citation>
    <scope>NUCLEOTIDE SEQUENCE</scope>
    <source>
        <strain evidence="1">HCN-13</strain>
    </source>
</reference>